<comment type="caution">
    <text evidence="2">The sequence shown here is derived from an EMBL/GenBank/DDBJ whole genome shotgun (WGS) entry which is preliminary data.</text>
</comment>
<reference evidence="2 3" key="1">
    <citation type="submission" date="2019-06" db="EMBL/GenBank/DDBJ databases">
        <title>Genome sequencing of plant associated microbes to promote plant fitness in Sorghum bicolor and Oryza sativa.</title>
        <authorList>
            <person name="Coleman-Derr D."/>
        </authorList>
    </citation>
    <scope>NUCLEOTIDE SEQUENCE [LARGE SCALE GENOMIC DNA]</scope>
    <source>
        <strain evidence="2 3">KV-663</strain>
    </source>
</reference>
<dbReference type="EMBL" id="VFPM01000002">
    <property type="protein sequence ID" value="TQM62105.1"/>
    <property type="molecule type" value="Genomic_DNA"/>
</dbReference>
<dbReference type="AlphaFoldDB" id="A0A543HUQ3"/>
<organism evidence="2 3">
    <name type="scientific">Humibacillus xanthopallidus</name>
    <dbReference type="NCBI Taxonomy" id="412689"/>
    <lineage>
        <taxon>Bacteria</taxon>
        <taxon>Bacillati</taxon>
        <taxon>Actinomycetota</taxon>
        <taxon>Actinomycetes</taxon>
        <taxon>Micrococcales</taxon>
        <taxon>Intrasporangiaceae</taxon>
        <taxon>Humibacillus</taxon>
    </lineage>
</organism>
<accession>A0A543HUQ3</accession>
<dbReference type="OrthoDB" id="9773047at2"/>
<dbReference type="Proteomes" id="UP000316747">
    <property type="component" value="Unassembled WGS sequence"/>
</dbReference>
<dbReference type="PANTHER" id="PTHR43283">
    <property type="entry name" value="BETA-LACTAMASE-RELATED"/>
    <property type="match status" value="1"/>
</dbReference>
<proteinExistence type="predicted"/>
<dbReference type="InterPro" id="IPR001466">
    <property type="entry name" value="Beta-lactam-related"/>
</dbReference>
<keyword evidence="3" id="KW-1185">Reference proteome</keyword>
<dbReference type="InterPro" id="IPR050789">
    <property type="entry name" value="Diverse_Enzym_Activities"/>
</dbReference>
<name>A0A543HUQ3_9MICO</name>
<feature type="domain" description="Beta-lactamase-related" evidence="1">
    <location>
        <begin position="34"/>
        <end position="308"/>
    </location>
</feature>
<evidence type="ECO:0000313" key="2">
    <source>
        <dbReference type="EMBL" id="TQM62105.1"/>
    </source>
</evidence>
<dbReference type="RefSeq" id="WP_141844206.1">
    <property type="nucleotide sequence ID" value="NZ_VFPM01000002.1"/>
</dbReference>
<dbReference type="SUPFAM" id="SSF56601">
    <property type="entry name" value="beta-lactamase/transpeptidase-like"/>
    <property type="match status" value="1"/>
</dbReference>
<protein>
    <submittedName>
        <fullName evidence="2">CubicO group peptidase (Beta-lactamase class C family)</fullName>
    </submittedName>
</protein>
<dbReference type="InterPro" id="IPR012338">
    <property type="entry name" value="Beta-lactam/transpept-like"/>
</dbReference>
<sequence length="476" mass="51726">MTLPRSTPSAQGVDAFGLLAFVEAAERGGLGLHSLIVARHGQVIAQGWWRPYTAERVHLAYSLSKTVTATAVAFLVQEGRLSLEDRVLDHFPEIDRGSVPSGWHDVRVKHCLSMTVGHEDDAWARVFDRSAGTDYAAPDDWVPRVFATAPTREPGTVFAYNQVATYLLSVIVGRVAGQGVSEMLRPRLLAPLGLPDIPWHRDPLGRELGFSGAHLTTEGIASIAQLYLDRGRWEGRQLLSPSWVAEATVAFGPHNEDPLTPPDWARGYGYSFWMQRHGYRGDGAYGQFLAVLPEHDVVVAITSEQPDMQATLDALWEHVVPAVDRPGSEQADAELAAVLAGREIPAMAGGALGPDHAEFTRSSGSDLSGDYTAVSVTREEGGHVLGLERRGEWLRVSVASGAWVESALVAGGATLPVVSSGGWVDEDVFRAEVIAIETPHRFRVEARLRGGDADLTWRMVPLTGDDPLWLSTRWAT</sequence>
<gene>
    <name evidence="2" type="ORF">FBY41_2133</name>
</gene>
<evidence type="ECO:0000313" key="3">
    <source>
        <dbReference type="Proteomes" id="UP000316747"/>
    </source>
</evidence>
<dbReference type="PANTHER" id="PTHR43283:SF7">
    <property type="entry name" value="BETA-LACTAMASE-RELATED DOMAIN-CONTAINING PROTEIN"/>
    <property type="match status" value="1"/>
</dbReference>
<evidence type="ECO:0000259" key="1">
    <source>
        <dbReference type="Pfam" id="PF00144"/>
    </source>
</evidence>
<dbReference type="Gene3D" id="3.40.710.10">
    <property type="entry name" value="DD-peptidase/beta-lactamase superfamily"/>
    <property type="match status" value="1"/>
</dbReference>
<dbReference type="Pfam" id="PF00144">
    <property type="entry name" value="Beta-lactamase"/>
    <property type="match status" value="1"/>
</dbReference>